<dbReference type="AlphaFoldDB" id="A0AAC9JET1"/>
<evidence type="ECO:0000313" key="2">
    <source>
        <dbReference type="Proteomes" id="UP000182101"/>
    </source>
</evidence>
<name>A0AAC9JET1_9ALTE</name>
<protein>
    <submittedName>
        <fullName evidence="1">Uncharacterized protein</fullName>
    </submittedName>
</protein>
<organism evidence="1 2">
    <name type="scientific">Alteromonas mediterranea</name>
    <dbReference type="NCBI Taxonomy" id="314275"/>
    <lineage>
        <taxon>Bacteria</taxon>
        <taxon>Pseudomonadati</taxon>
        <taxon>Pseudomonadota</taxon>
        <taxon>Gammaproteobacteria</taxon>
        <taxon>Alteromonadales</taxon>
        <taxon>Alteromonadaceae</taxon>
        <taxon>Alteromonas/Salinimonas group</taxon>
        <taxon>Alteromonas</taxon>
    </lineage>
</organism>
<proteinExistence type="predicted"/>
<dbReference type="Proteomes" id="UP000182101">
    <property type="component" value="Chromosome"/>
</dbReference>
<dbReference type="RefSeq" id="WP_071959957.1">
    <property type="nucleotide sequence ID" value="NZ_CP018024.1"/>
</dbReference>
<gene>
    <name evidence="1" type="ORF">BM524_15180</name>
</gene>
<reference evidence="1 2" key="1">
    <citation type="submission" date="2016-11" db="EMBL/GenBank/DDBJ databases">
        <title>Networking in microbes: conjugative elements and plasmids in the genus Alteromonas.</title>
        <authorList>
            <person name="Lopez-Perez M."/>
            <person name="Ramon-Marco N."/>
            <person name="Rodriguez-Valera F."/>
        </authorList>
    </citation>
    <scope>NUCLEOTIDE SEQUENCE [LARGE SCALE GENOMIC DNA]</scope>
    <source>
        <strain evidence="1 2">CP48</strain>
    </source>
</reference>
<sequence>MFGDKQDIGLMFHGLPRLLIDASKLIESEADFIVKCARLFTGKDTYTHDQQLFRNIRAGTSTVDDVVNFFTHLPHKKKPVFSWQPEYQKGDIVGDWIIIRSWVSGFRHALDEEDKDIKDILLFIEEHCEAKRAFLRECKKGASRKALYQYISIWLTVNQEVMEENSLKADITFLTRITLYWCIVLEKIAAIWIHQEKPKLINSIMPTLDKDKSEFSHSNEKLLSKFKKEYERIHHEGKTKPWTHFYKHIAVMKQQDDELGKDCIPDTVDPDVEAIKQQFKRWRKDSLFTFSAFRKNLLVSYYSFGDSKKELEAFLIYLISNCLTSVQMTLVKRCNKREDTKQLLTHIEAEFAKVEEVRDLVEKRFQHYIKNGTLQP</sequence>
<dbReference type="EMBL" id="CP018024">
    <property type="protein sequence ID" value="APD91031.1"/>
    <property type="molecule type" value="Genomic_DNA"/>
</dbReference>
<accession>A0AAC9JET1</accession>
<evidence type="ECO:0000313" key="1">
    <source>
        <dbReference type="EMBL" id="APD91031.1"/>
    </source>
</evidence>